<dbReference type="InterPro" id="IPR018376">
    <property type="entry name" value="Enoyl-CoA_hyd/isom_CS"/>
</dbReference>
<dbReference type="InterPro" id="IPR029045">
    <property type="entry name" value="ClpP/crotonase-like_dom_sf"/>
</dbReference>
<dbReference type="PANTHER" id="PTHR43802">
    <property type="entry name" value="ENOYL-COA HYDRATASE"/>
    <property type="match status" value="1"/>
</dbReference>
<dbReference type="EC" id="3.8.1.7" evidence="7"/>
<comment type="similarity">
    <text evidence="2 6">Belongs to the enoyl-CoA hydratase/isomerase family.</text>
</comment>
<name>A0A378X306_9NOCA</name>
<comment type="catalytic activity">
    <reaction evidence="5">
        <text>a 4-saturated-(3S)-3-hydroxyacyl-CoA = a (3E)-enoyl-CoA + H2O</text>
        <dbReference type="Rhea" id="RHEA:20724"/>
        <dbReference type="ChEBI" id="CHEBI:15377"/>
        <dbReference type="ChEBI" id="CHEBI:58521"/>
        <dbReference type="ChEBI" id="CHEBI:137480"/>
        <dbReference type="EC" id="4.2.1.17"/>
    </reaction>
</comment>
<accession>A0A378X306</accession>
<evidence type="ECO:0000256" key="5">
    <source>
        <dbReference type="ARBA" id="ARBA00023717"/>
    </source>
</evidence>
<dbReference type="InterPro" id="IPR001753">
    <property type="entry name" value="Enoyl-CoA_hydra/iso"/>
</dbReference>
<protein>
    <submittedName>
        <fullName evidence="7">4-chlorobenzoyl coenzyme A dehalogenase-2</fullName>
        <ecNumber evidence="7">3.8.1.7</ecNumber>
    </submittedName>
</protein>
<keyword evidence="3" id="KW-0276">Fatty acid metabolism</keyword>
<evidence type="ECO:0000313" key="7">
    <source>
        <dbReference type="EMBL" id="SUA47532.1"/>
    </source>
</evidence>
<evidence type="ECO:0000256" key="3">
    <source>
        <dbReference type="ARBA" id="ARBA00022832"/>
    </source>
</evidence>
<dbReference type="Proteomes" id="UP000255082">
    <property type="component" value="Unassembled WGS sequence"/>
</dbReference>
<dbReference type="PROSITE" id="PS00166">
    <property type="entry name" value="ENOYL_COA_HYDRATASE"/>
    <property type="match status" value="1"/>
</dbReference>
<evidence type="ECO:0000313" key="8">
    <source>
        <dbReference type="Proteomes" id="UP000255082"/>
    </source>
</evidence>
<dbReference type="OrthoDB" id="9797151at2"/>
<keyword evidence="7" id="KW-0378">Hydrolase</keyword>
<sequence>MSASASQHLDTRIERNVAVLTLRRPEKLNAMNVATRLRLASAIREFGTGDRVRGIVLTGQGRAFSAGEDLGTPPASYAEFRAAFETFHDITRAIVETRVPVIAAVNGIAVGGASEITLCCDARIGTPATEYFQPENGRGITISNASSLLLTRLVRNHAMRMVLGSPRIGADEALRIGLLDEIVAPDLLLERAIDLVVEWTPENNTTALHLALLRPALEDLEAAFAREDAAAHNAWENGVFSSGVADFWAARGNRSGADAHPASPMHNGLDRP</sequence>
<gene>
    <name evidence="7" type="primary">fcbB2_2</name>
    <name evidence="7" type="ORF">NCTC13184_06073</name>
</gene>
<dbReference type="EMBL" id="UGRU01000001">
    <property type="protein sequence ID" value="SUA47532.1"/>
    <property type="molecule type" value="Genomic_DNA"/>
</dbReference>
<dbReference type="PANTHER" id="PTHR43802:SF1">
    <property type="entry name" value="IP11341P-RELATED"/>
    <property type="match status" value="1"/>
</dbReference>
<dbReference type="GO" id="GO:0018812">
    <property type="term" value="F:3-hydroxyacyl-CoA dehydratase activity"/>
    <property type="evidence" value="ECO:0007669"/>
    <property type="project" value="RHEA"/>
</dbReference>
<comment type="function">
    <text evidence="1">Could possibly oxidize fatty acids using specific components.</text>
</comment>
<evidence type="ECO:0000256" key="2">
    <source>
        <dbReference type="ARBA" id="ARBA00005254"/>
    </source>
</evidence>
<evidence type="ECO:0000256" key="6">
    <source>
        <dbReference type="RuleBase" id="RU003707"/>
    </source>
</evidence>
<dbReference type="CDD" id="cd06558">
    <property type="entry name" value="crotonase-like"/>
    <property type="match status" value="1"/>
</dbReference>
<dbReference type="AlphaFoldDB" id="A0A378X306"/>
<evidence type="ECO:0000256" key="1">
    <source>
        <dbReference type="ARBA" id="ARBA00002994"/>
    </source>
</evidence>
<organism evidence="7 8">
    <name type="scientific">Nocardia africana</name>
    <dbReference type="NCBI Taxonomy" id="134964"/>
    <lineage>
        <taxon>Bacteria</taxon>
        <taxon>Bacillati</taxon>
        <taxon>Actinomycetota</taxon>
        <taxon>Actinomycetes</taxon>
        <taxon>Mycobacteriales</taxon>
        <taxon>Nocardiaceae</taxon>
        <taxon>Nocardia</taxon>
    </lineage>
</organism>
<keyword evidence="3" id="KW-0443">Lipid metabolism</keyword>
<evidence type="ECO:0000256" key="4">
    <source>
        <dbReference type="ARBA" id="ARBA00023709"/>
    </source>
</evidence>
<dbReference type="GO" id="GO:0006631">
    <property type="term" value="P:fatty acid metabolic process"/>
    <property type="evidence" value="ECO:0007669"/>
    <property type="project" value="UniProtKB-KW"/>
</dbReference>
<comment type="catalytic activity">
    <reaction evidence="4">
        <text>a (3S)-3-hydroxyacyl-CoA = a (2E)-enoyl-CoA + H2O</text>
        <dbReference type="Rhea" id="RHEA:16105"/>
        <dbReference type="ChEBI" id="CHEBI:15377"/>
        <dbReference type="ChEBI" id="CHEBI:57318"/>
        <dbReference type="ChEBI" id="CHEBI:58856"/>
        <dbReference type="EC" id="4.2.1.17"/>
    </reaction>
</comment>
<reference evidence="7 8" key="1">
    <citation type="submission" date="2018-06" db="EMBL/GenBank/DDBJ databases">
        <authorList>
            <consortium name="Pathogen Informatics"/>
            <person name="Doyle S."/>
        </authorList>
    </citation>
    <scope>NUCLEOTIDE SEQUENCE [LARGE SCALE GENOMIC DNA]</scope>
    <source>
        <strain evidence="7 8">NCTC13184</strain>
    </source>
</reference>
<proteinExistence type="inferred from homology"/>
<dbReference type="GO" id="GO:0018787">
    <property type="term" value="F:4-chlorobenzoyl-CoA dehalogenase activity"/>
    <property type="evidence" value="ECO:0007669"/>
    <property type="project" value="UniProtKB-EC"/>
</dbReference>
<dbReference type="Gene3D" id="3.90.226.10">
    <property type="entry name" value="2-enoyl-CoA Hydratase, Chain A, domain 1"/>
    <property type="match status" value="1"/>
</dbReference>
<dbReference type="Pfam" id="PF00378">
    <property type="entry name" value="ECH_1"/>
    <property type="match status" value="1"/>
</dbReference>
<dbReference type="RefSeq" id="WP_084491813.1">
    <property type="nucleotide sequence ID" value="NZ_JAJFOE010000002.1"/>
</dbReference>
<dbReference type="SUPFAM" id="SSF52096">
    <property type="entry name" value="ClpP/crotonase"/>
    <property type="match status" value="1"/>
</dbReference>